<keyword evidence="6" id="KW-1185">Reference proteome</keyword>
<dbReference type="PANTHER" id="PTHR13847">
    <property type="entry name" value="SARCOSINE DEHYDROGENASE-RELATED"/>
    <property type="match status" value="1"/>
</dbReference>
<protein>
    <submittedName>
        <fullName evidence="5">FAD-dependent oxidoreductase</fullName>
    </submittedName>
</protein>
<evidence type="ECO:0000313" key="5">
    <source>
        <dbReference type="EMBL" id="MEN9060664.1"/>
    </source>
</evidence>
<reference evidence="5 6" key="1">
    <citation type="submission" date="2024-05" db="EMBL/GenBank/DDBJ databases">
        <title>Genome sequence of Ponticoccus litoralis KCCM 90028.</title>
        <authorList>
            <person name="Kim J.M."/>
            <person name="Lee J.K."/>
            <person name="Choi B.J."/>
            <person name="Bayburt H."/>
            <person name="Baek J.H."/>
            <person name="Jeon C.O."/>
        </authorList>
    </citation>
    <scope>NUCLEOTIDE SEQUENCE [LARGE SCALE GENOMIC DNA]</scope>
    <source>
        <strain evidence="5 6">KCCM 90028</strain>
    </source>
</reference>
<dbReference type="GO" id="GO:0005737">
    <property type="term" value="C:cytoplasm"/>
    <property type="evidence" value="ECO:0007669"/>
    <property type="project" value="TreeGrafter"/>
</dbReference>
<feature type="compositionally biased region" description="Basic and acidic residues" evidence="3">
    <location>
        <begin position="424"/>
        <end position="433"/>
    </location>
</feature>
<evidence type="ECO:0000256" key="2">
    <source>
        <dbReference type="ARBA" id="ARBA00023002"/>
    </source>
</evidence>
<gene>
    <name evidence="5" type="ORF">ABFB10_06085</name>
</gene>
<dbReference type="GO" id="GO:0008718">
    <property type="term" value="F:D-amino-acid dehydrogenase activity"/>
    <property type="evidence" value="ECO:0007669"/>
    <property type="project" value="TreeGrafter"/>
</dbReference>
<dbReference type="GO" id="GO:0005886">
    <property type="term" value="C:plasma membrane"/>
    <property type="evidence" value="ECO:0007669"/>
    <property type="project" value="TreeGrafter"/>
</dbReference>
<dbReference type="Gene3D" id="3.50.50.60">
    <property type="entry name" value="FAD/NAD(P)-binding domain"/>
    <property type="match status" value="2"/>
</dbReference>
<dbReference type="Pfam" id="PF01266">
    <property type="entry name" value="DAO"/>
    <property type="match status" value="1"/>
</dbReference>
<sequence>MARVAVIGAGVVGVASAYMLCKAGHQVTLVDRNAGPCAGASVRNGAQLSYAYGDALASPSLLKHLPGILLGRDPAYRVRLHADPEFLIWGLRFLANTSSARYLSNTRYLLQMAAGTRSLLQEVLDEFQMDFDYTVSGKMILFPTAASFAAAQSGYALKTSMGIRQQMLSRDEATAIEPALAHYRDEIAGVVYSPDDAAGRPSEFCAQLIGHLTASYGLRTRYQCEAERLLTRKGRVHGVMFRNYETLDCDAVVIATGYGTKLSAPFSPAFSSVWPVQGYSVTLPATEGAMQTSITDLKRKMVFARLGDQVRIAGMADIGRRRFAFEQDRFAALKEGAQAAFARGFASAEEQDAQSWSDARPCTPSSRPIIAPGKSRGVFLNYGHGTLGWTLCLGSYRETAGGHARPRNLTDTPAPGRALATRHSKGEENERQD</sequence>
<evidence type="ECO:0000259" key="4">
    <source>
        <dbReference type="Pfam" id="PF01266"/>
    </source>
</evidence>
<dbReference type="SUPFAM" id="SSF54373">
    <property type="entry name" value="FAD-linked reductases, C-terminal domain"/>
    <property type="match status" value="1"/>
</dbReference>
<evidence type="ECO:0000313" key="6">
    <source>
        <dbReference type="Proteomes" id="UP001428774"/>
    </source>
</evidence>
<dbReference type="AlphaFoldDB" id="A0AAW9SHY8"/>
<dbReference type="RefSeq" id="WP_347165820.1">
    <property type="nucleotide sequence ID" value="NZ_JBDNCH010000002.1"/>
</dbReference>
<dbReference type="EMBL" id="JBDNCH010000002">
    <property type="protein sequence ID" value="MEN9060664.1"/>
    <property type="molecule type" value="Genomic_DNA"/>
</dbReference>
<evidence type="ECO:0000256" key="3">
    <source>
        <dbReference type="SAM" id="MobiDB-lite"/>
    </source>
</evidence>
<organism evidence="5 6">
    <name type="scientific">Ponticoccus litoralis</name>
    <dbReference type="NCBI Taxonomy" id="422297"/>
    <lineage>
        <taxon>Bacteria</taxon>
        <taxon>Pseudomonadati</taxon>
        <taxon>Pseudomonadota</taxon>
        <taxon>Alphaproteobacteria</taxon>
        <taxon>Rhodobacterales</taxon>
        <taxon>Roseobacteraceae</taxon>
        <taxon>Ponticoccus</taxon>
    </lineage>
</organism>
<dbReference type="Gene3D" id="3.30.9.10">
    <property type="entry name" value="D-Amino Acid Oxidase, subunit A, domain 2"/>
    <property type="match status" value="1"/>
</dbReference>
<accession>A0AAW9SHY8</accession>
<evidence type="ECO:0000256" key="1">
    <source>
        <dbReference type="ARBA" id="ARBA00009410"/>
    </source>
</evidence>
<keyword evidence="2" id="KW-0560">Oxidoreductase</keyword>
<dbReference type="PANTHER" id="PTHR13847:SF280">
    <property type="entry name" value="D-AMINO ACID DEHYDROGENASE"/>
    <property type="match status" value="1"/>
</dbReference>
<dbReference type="SUPFAM" id="SSF51905">
    <property type="entry name" value="FAD/NAD(P)-binding domain"/>
    <property type="match status" value="1"/>
</dbReference>
<comment type="caution">
    <text evidence="5">The sequence shown here is derived from an EMBL/GenBank/DDBJ whole genome shotgun (WGS) entry which is preliminary data.</text>
</comment>
<name>A0AAW9SHY8_9RHOB</name>
<dbReference type="InterPro" id="IPR006076">
    <property type="entry name" value="FAD-dep_OxRdtase"/>
</dbReference>
<proteinExistence type="inferred from homology"/>
<comment type="similarity">
    <text evidence="1">Belongs to the DadA oxidoreductase family.</text>
</comment>
<feature type="region of interest" description="Disordered" evidence="3">
    <location>
        <begin position="402"/>
        <end position="433"/>
    </location>
</feature>
<dbReference type="InterPro" id="IPR036188">
    <property type="entry name" value="FAD/NAD-bd_sf"/>
</dbReference>
<feature type="domain" description="FAD dependent oxidoreductase" evidence="4">
    <location>
        <begin position="3"/>
        <end position="395"/>
    </location>
</feature>
<dbReference type="Proteomes" id="UP001428774">
    <property type="component" value="Unassembled WGS sequence"/>
</dbReference>
<dbReference type="GO" id="GO:0055130">
    <property type="term" value="P:D-alanine catabolic process"/>
    <property type="evidence" value="ECO:0007669"/>
    <property type="project" value="TreeGrafter"/>
</dbReference>